<evidence type="ECO:0000313" key="2">
    <source>
        <dbReference type="Proteomes" id="UP001153678"/>
    </source>
</evidence>
<evidence type="ECO:0000313" key="1">
    <source>
        <dbReference type="EMBL" id="CAI2163777.1"/>
    </source>
</evidence>
<proteinExistence type="predicted"/>
<dbReference type="Proteomes" id="UP001153678">
    <property type="component" value="Unassembled WGS sequence"/>
</dbReference>
<sequence>MSKLCQISFEKCESYILSNKNPEALLVEKHNGENEDNQS</sequence>
<dbReference type="AlphaFoldDB" id="A0A9W4WU50"/>
<protein>
    <submittedName>
        <fullName evidence="1">11683_t:CDS:1</fullName>
    </submittedName>
</protein>
<reference evidence="1" key="1">
    <citation type="submission" date="2022-08" db="EMBL/GenBank/DDBJ databases">
        <authorList>
            <person name="Kallberg Y."/>
            <person name="Tangrot J."/>
            <person name="Rosling A."/>
        </authorList>
    </citation>
    <scope>NUCLEOTIDE SEQUENCE</scope>
    <source>
        <strain evidence="1">Wild A</strain>
    </source>
</reference>
<keyword evidence="2" id="KW-1185">Reference proteome</keyword>
<name>A0A9W4WU50_9GLOM</name>
<accession>A0A9W4WU50</accession>
<dbReference type="EMBL" id="CAMKVN010000111">
    <property type="protein sequence ID" value="CAI2163777.1"/>
    <property type="molecule type" value="Genomic_DNA"/>
</dbReference>
<organism evidence="1 2">
    <name type="scientific">Funneliformis geosporum</name>
    <dbReference type="NCBI Taxonomy" id="1117311"/>
    <lineage>
        <taxon>Eukaryota</taxon>
        <taxon>Fungi</taxon>
        <taxon>Fungi incertae sedis</taxon>
        <taxon>Mucoromycota</taxon>
        <taxon>Glomeromycotina</taxon>
        <taxon>Glomeromycetes</taxon>
        <taxon>Glomerales</taxon>
        <taxon>Glomeraceae</taxon>
        <taxon>Funneliformis</taxon>
    </lineage>
</organism>
<comment type="caution">
    <text evidence="1">The sequence shown here is derived from an EMBL/GenBank/DDBJ whole genome shotgun (WGS) entry which is preliminary data.</text>
</comment>
<gene>
    <name evidence="1" type="ORF">FWILDA_LOCUS1237</name>
</gene>